<evidence type="ECO:0000256" key="7">
    <source>
        <dbReference type="ARBA" id="ARBA00023065"/>
    </source>
</evidence>
<feature type="domain" description="TonB-dependent receptor-like beta-barrel" evidence="14">
    <location>
        <begin position="284"/>
        <end position="735"/>
    </location>
</feature>
<dbReference type="SUPFAM" id="SSF56935">
    <property type="entry name" value="Porins"/>
    <property type="match status" value="1"/>
</dbReference>
<evidence type="ECO:0000256" key="12">
    <source>
        <dbReference type="RuleBase" id="RU003357"/>
    </source>
</evidence>
<dbReference type="Proteomes" id="UP001595904">
    <property type="component" value="Unassembled WGS sequence"/>
</dbReference>
<dbReference type="PANTHER" id="PTHR32552:SF81">
    <property type="entry name" value="TONB-DEPENDENT OUTER MEMBRANE RECEPTOR"/>
    <property type="match status" value="1"/>
</dbReference>
<dbReference type="InterPro" id="IPR012910">
    <property type="entry name" value="Plug_dom"/>
</dbReference>
<evidence type="ECO:0000313" key="16">
    <source>
        <dbReference type="EMBL" id="MFC4314613.1"/>
    </source>
</evidence>
<keyword evidence="5 11" id="KW-0812">Transmembrane</keyword>
<keyword evidence="7" id="KW-0406">Ion transport</keyword>
<dbReference type="EMBL" id="JBHSDU010000015">
    <property type="protein sequence ID" value="MFC4314613.1"/>
    <property type="molecule type" value="Genomic_DNA"/>
</dbReference>
<keyword evidence="3 11" id="KW-1134">Transmembrane beta strand</keyword>
<keyword evidence="4" id="KW-0410">Iron transport</keyword>
<evidence type="ECO:0000256" key="11">
    <source>
        <dbReference type="PROSITE-ProRule" id="PRU01360"/>
    </source>
</evidence>
<organism evidence="16 17">
    <name type="scientific">Steroidobacter flavus</name>
    <dbReference type="NCBI Taxonomy" id="1842136"/>
    <lineage>
        <taxon>Bacteria</taxon>
        <taxon>Pseudomonadati</taxon>
        <taxon>Pseudomonadota</taxon>
        <taxon>Gammaproteobacteria</taxon>
        <taxon>Steroidobacterales</taxon>
        <taxon>Steroidobacteraceae</taxon>
        <taxon>Steroidobacter</taxon>
    </lineage>
</organism>
<keyword evidence="8 12" id="KW-0798">TonB box</keyword>
<comment type="similarity">
    <text evidence="11 12">Belongs to the TonB-dependent receptor family.</text>
</comment>
<sequence>MRAGTLNLLAGSSLALLASAAGAQTQPAAGAAASAEPNFGLEEIIVTARRKAESLQDVPQTVDAVTADEIERLSFQQFTDVQAIVPGLTLTSGSNGYTTAATIRGASFQVESSATPTVEFYLNDGPIQSVFLFQSMYDVGQIEVLRGPQGTLRGRAAPSGSITVTTRDPDLSEFGGYVSTIATDEDSTMAQGALNIPLVSDTLALRVAAVYEDNEYDHVKSINNSDDPSQETKSGRVSLRWEPNDAVSAKLMYQYLERDLTSFDGYESFYLNQSGAPVVQPTIRAEDRLGITDGARTSTQKLDILTGQIDWRFGGQKLSYVGTYTTFDNVALTPQDTGNVIPNYEFYQDLHAESEQRTHELRLASEERLGGVFDYTVGAFYSDFSSPSDLTNRTLLAQPIAAYTLMPLRMFESPIARRSTLEEASVFANLTYHLGEKTEFSAGARYIDFKSTSSLVVAGNKLSDLDEDEQPVIWNVAASHRFTDDFMAYVNVGTSWRYGPSVVGVFRPLDNTRLGQFLNLDSEDSTSYELGFKADLMDDRLRVNASVFHQDYKDFIYRGPSVWYVNFSQTGPVPAQFNFVANVDAKVDGAELDVAFQATENLNVGVTLAYAKGEMEDGVVACNDFDSNGVPDLFPTAPTVQQIRDATGDEVGACTVNDRLAFAPDWTGTLQAEYKYPVTPSMDIFGRGLYSYYTSNEQDPNNIYDNVSSYGLLNVYAGVRSSDGAWEVSLFARNLTDTTEVLRRGNGPEATPYTNTGGLGTTLAGPYQLATYTPPREFGISLRYAFGSR</sequence>
<keyword evidence="13" id="KW-0732">Signal</keyword>
<dbReference type="RefSeq" id="WP_380605929.1">
    <property type="nucleotide sequence ID" value="NZ_JBHSDU010000015.1"/>
</dbReference>
<feature type="chain" id="PRO_5046634676" evidence="13">
    <location>
        <begin position="24"/>
        <end position="789"/>
    </location>
</feature>
<evidence type="ECO:0000259" key="15">
    <source>
        <dbReference type="Pfam" id="PF07715"/>
    </source>
</evidence>
<keyword evidence="2 11" id="KW-0813">Transport</keyword>
<evidence type="ECO:0000256" key="1">
    <source>
        <dbReference type="ARBA" id="ARBA00004571"/>
    </source>
</evidence>
<keyword evidence="6" id="KW-0408">Iron</keyword>
<keyword evidence="9 11" id="KW-0472">Membrane</keyword>
<evidence type="ECO:0000256" key="10">
    <source>
        <dbReference type="ARBA" id="ARBA00023237"/>
    </source>
</evidence>
<keyword evidence="10 11" id="KW-0998">Cell outer membrane</keyword>
<dbReference type="InterPro" id="IPR039426">
    <property type="entry name" value="TonB-dep_rcpt-like"/>
</dbReference>
<evidence type="ECO:0000256" key="6">
    <source>
        <dbReference type="ARBA" id="ARBA00023004"/>
    </source>
</evidence>
<evidence type="ECO:0000256" key="4">
    <source>
        <dbReference type="ARBA" id="ARBA00022496"/>
    </source>
</evidence>
<evidence type="ECO:0000256" key="9">
    <source>
        <dbReference type="ARBA" id="ARBA00023136"/>
    </source>
</evidence>
<evidence type="ECO:0000259" key="14">
    <source>
        <dbReference type="Pfam" id="PF00593"/>
    </source>
</evidence>
<name>A0ABV8T6I2_9GAMM</name>
<feature type="signal peptide" evidence="13">
    <location>
        <begin position="1"/>
        <end position="23"/>
    </location>
</feature>
<protein>
    <submittedName>
        <fullName evidence="16">TonB-dependent receptor</fullName>
    </submittedName>
</protein>
<feature type="domain" description="TonB-dependent receptor plug" evidence="15">
    <location>
        <begin position="55"/>
        <end position="160"/>
    </location>
</feature>
<keyword evidence="16" id="KW-0675">Receptor</keyword>
<evidence type="ECO:0000256" key="5">
    <source>
        <dbReference type="ARBA" id="ARBA00022692"/>
    </source>
</evidence>
<keyword evidence="17" id="KW-1185">Reference proteome</keyword>
<dbReference type="InterPro" id="IPR000531">
    <property type="entry name" value="Beta-barrel_TonB"/>
</dbReference>
<evidence type="ECO:0000256" key="8">
    <source>
        <dbReference type="ARBA" id="ARBA00023077"/>
    </source>
</evidence>
<reference evidence="17" key="1">
    <citation type="journal article" date="2019" name="Int. J. Syst. Evol. Microbiol.">
        <title>The Global Catalogue of Microorganisms (GCM) 10K type strain sequencing project: providing services to taxonomists for standard genome sequencing and annotation.</title>
        <authorList>
            <consortium name="The Broad Institute Genomics Platform"/>
            <consortium name="The Broad Institute Genome Sequencing Center for Infectious Disease"/>
            <person name="Wu L."/>
            <person name="Ma J."/>
        </authorList>
    </citation>
    <scope>NUCLEOTIDE SEQUENCE [LARGE SCALE GENOMIC DNA]</scope>
    <source>
        <strain evidence="17">CGMCC 1.10759</strain>
    </source>
</reference>
<dbReference type="Pfam" id="PF07715">
    <property type="entry name" value="Plug"/>
    <property type="match status" value="1"/>
</dbReference>
<comment type="caution">
    <text evidence="16">The sequence shown here is derived from an EMBL/GenBank/DDBJ whole genome shotgun (WGS) entry which is preliminary data.</text>
</comment>
<evidence type="ECO:0000256" key="13">
    <source>
        <dbReference type="SAM" id="SignalP"/>
    </source>
</evidence>
<comment type="subcellular location">
    <subcellularLocation>
        <location evidence="1 11">Cell outer membrane</location>
        <topology evidence="1 11">Multi-pass membrane protein</topology>
    </subcellularLocation>
</comment>
<evidence type="ECO:0000313" key="17">
    <source>
        <dbReference type="Proteomes" id="UP001595904"/>
    </source>
</evidence>
<dbReference type="InterPro" id="IPR036942">
    <property type="entry name" value="Beta-barrel_TonB_sf"/>
</dbReference>
<dbReference type="PROSITE" id="PS52016">
    <property type="entry name" value="TONB_DEPENDENT_REC_3"/>
    <property type="match status" value="1"/>
</dbReference>
<evidence type="ECO:0000256" key="2">
    <source>
        <dbReference type="ARBA" id="ARBA00022448"/>
    </source>
</evidence>
<gene>
    <name evidence="16" type="ORF">ACFPN2_36440</name>
</gene>
<accession>A0ABV8T6I2</accession>
<dbReference type="Gene3D" id="2.40.170.20">
    <property type="entry name" value="TonB-dependent receptor, beta-barrel domain"/>
    <property type="match status" value="1"/>
</dbReference>
<evidence type="ECO:0000256" key="3">
    <source>
        <dbReference type="ARBA" id="ARBA00022452"/>
    </source>
</evidence>
<proteinExistence type="inferred from homology"/>
<dbReference type="PANTHER" id="PTHR32552">
    <property type="entry name" value="FERRICHROME IRON RECEPTOR-RELATED"/>
    <property type="match status" value="1"/>
</dbReference>
<dbReference type="Pfam" id="PF00593">
    <property type="entry name" value="TonB_dep_Rec_b-barrel"/>
    <property type="match status" value="1"/>
</dbReference>